<dbReference type="NCBIfam" id="TIGR04409">
    <property type="entry name" value="LptC_YrbK"/>
    <property type="match status" value="1"/>
</dbReference>
<evidence type="ECO:0000256" key="1">
    <source>
        <dbReference type="ARBA" id="ARBA00022475"/>
    </source>
</evidence>
<keyword evidence="2 6" id="KW-0997">Cell inner membrane</keyword>
<dbReference type="InterPro" id="IPR010664">
    <property type="entry name" value="LipoPS_assembly_LptC-rel"/>
</dbReference>
<dbReference type="GO" id="GO:0015221">
    <property type="term" value="F:lipopolysaccharide transmembrane transporter activity"/>
    <property type="evidence" value="ECO:0007669"/>
    <property type="project" value="InterPro"/>
</dbReference>
<keyword evidence="3 6" id="KW-0812">Transmembrane</keyword>
<evidence type="ECO:0000313" key="10">
    <source>
        <dbReference type="Proteomes" id="UP000619743"/>
    </source>
</evidence>
<dbReference type="OrthoDB" id="5659892at2"/>
<dbReference type="RefSeq" id="WP_087506278.1">
    <property type="nucleotide sequence ID" value="NZ_BMDX01000014.1"/>
</dbReference>
<comment type="subcellular location">
    <subcellularLocation>
        <location evidence="6">Cell inner membrane</location>
        <topology evidence="6">Single-pass membrane protein</topology>
    </subcellularLocation>
</comment>
<dbReference type="AlphaFoldDB" id="A0A8J2U6X8"/>
<keyword evidence="8" id="KW-0732">Signal</keyword>
<gene>
    <name evidence="6" type="primary">lptC</name>
    <name evidence="9" type="ORF">GCM10011369_26390</name>
</gene>
<evidence type="ECO:0000256" key="5">
    <source>
        <dbReference type="ARBA" id="ARBA00023136"/>
    </source>
</evidence>
<evidence type="ECO:0000256" key="4">
    <source>
        <dbReference type="ARBA" id="ARBA00022989"/>
    </source>
</evidence>
<dbReference type="GO" id="GO:0005886">
    <property type="term" value="C:plasma membrane"/>
    <property type="evidence" value="ECO:0007669"/>
    <property type="project" value="UniProtKB-SubCell"/>
</dbReference>
<evidence type="ECO:0000256" key="6">
    <source>
        <dbReference type="HAMAP-Rule" id="MF_01915"/>
    </source>
</evidence>
<dbReference type="InterPro" id="IPR026265">
    <property type="entry name" value="LptC"/>
</dbReference>
<evidence type="ECO:0000256" key="3">
    <source>
        <dbReference type="ARBA" id="ARBA00022692"/>
    </source>
</evidence>
<dbReference type="PANTHER" id="PTHR37481:SF1">
    <property type="entry name" value="LIPOPOLYSACCHARIDE EXPORT SYSTEM PROTEIN LPTC"/>
    <property type="match status" value="1"/>
</dbReference>
<feature type="signal peptide" evidence="8">
    <location>
        <begin position="1"/>
        <end position="22"/>
    </location>
</feature>
<protein>
    <recommendedName>
        <fullName evidence="6 7">Lipopolysaccharide export system protein LptC</fullName>
    </recommendedName>
</protein>
<comment type="subunit">
    <text evidence="6">Component of the lipopolysaccharide transport and assembly complex. Interacts with LptA and the LptBFG transporter complex.</text>
</comment>
<keyword evidence="1 6" id="KW-1003">Cell membrane</keyword>
<dbReference type="PANTHER" id="PTHR37481">
    <property type="entry name" value="LIPOPOLYSACCHARIDE EXPORT SYSTEM PROTEIN LPTC"/>
    <property type="match status" value="1"/>
</dbReference>
<organism evidence="9 10">
    <name type="scientific">Neiella marina</name>
    <dbReference type="NCBI Taxonomy" id="508461"/>
    <lineage>
        <taxon>Bacteria</taxon>
        <taxon>Pseudomonadati</taxon>
        <taxon>Pseudomonadota</taxon>
        <taxon>Gammaproteobacteria</taxon>
        <taxon>Alteromonadales</taxon>
        <taxon>Echinimonadaceae</taxon>
        <taxon>Neiella</taxon>
    </lineage>
</organism>
<sequence>MNRLTIISVLLLVAALMFNAVMDSGEEPVQQSNIWGSYEPDYVAHKLFNRNYDSNGRLESTVFAESMESYPDLAMTIFAKPEVTIFDKNTEKQPTWHVSASEGSHYPNQQQLQLRGSVTIRAKDPTSQIQTMTTPFLVLEIESNQMHTDESVTATGPGLLMKGLGLKADLNAEYIQVLQQVESVYENNPAN</sequence>
<dbReference type="GO" id="GO:0017089">
    <property type="term" value="F:glycolipid transfer activity"/>
    <property type="evidence" value="ECO:0007669"/>
    <property type="project" value="TreeGrafter"/>
</dbReference>
<dbReference type="Pfam" id="PF06835">
    <property type="entry name" value="LptC"/>
    <property type="match status" value="1"/>
</dbReference>
<comment type="function">
    <text evidence="6">Involved in the assembly of lipopolysaccharide (LPS). Required for the translocation of LPS from the inner membrane to the outer membrane. Facilitates the transfer of LPS from the inner membrane to the periplasmic protein LptA. Could be a docking site for LptA.</text>
</comment>
<proteinExistence type="inferred from homology"/>
<evidence type="ECO:0000256" key="7">
    <source>
        <dbReference type="PIRNR" id="PIRNR028513"/>
    </source>
</evidence>
<dbReference type="InterPro" id="IPR052363">
    <property type="entry name" value="LPS_export_LptC"/>
</dbReference>
<comment type="caution">
    <text evidence="9">The sequence shown here is derived from an EMBL/GenBank/DDBJ whole genome shotgun (WGS) entry which is preliminary data.</text>
</comment>
<evidence type="ECO:0000313" key="9">
    <source>
        <dbReference type="EMBL" id="GGA83123.1"/>
    </source>
</evidence>
<keyword evidence="4 6" id="KW-1133">Transmembrane helix</keyword>
<keyword evidence="10" id="KW-1185">Reference proteome</keyword>
<dbReference type="GO" id="GO:0030288">
    <property type="term" value="C:outer membrane-bounded periplasmic space"/>
    <property type="evidence" value="ECO:0007669"/>
    <property type="project" value="TreeGrafter"/>
</dbReference>
<name>A0A8J2U6X8_9GAMM</name>
<dbReference type="GO" id="GO:0043165">
    <property type="term" value="P:Gram-negative-bacterium-type cell outer membrane assembly"/>
    <property type="evidence" value="ECO:0007669"/>
    <property type="project" value="UniProtKB-UniRule"/>
</dbReference>
<keyword evidence="5 6" id="KW-0472">Membrane</keyword>
<dbReference type="Gene3D" id="2.60.450.10">
    <property type="entry name" value="Lipopolysaccharide (LPS) transport protein A like domain"/>
    <property type="match status" value="1"/>
</dbReference>
<dbReference type="HAMAP" id="MF_01915">
    <property type="entry name" value="LPS_assembly_LptC"/>
    <property type="match status" value="1"/>
</dbReference>
<dbReference type="Proteomes" id="UP000619743">
    <property type="component" value="Unassembled WGS sequence"/>
</dbReference>
<evidence type="ECO:0000256" key="2">
    <source>
        <dbReference type="ARBA" id="ARBA00022519"/>
    </source>
</evidence>
<accession>A0A8J2U6X8</accession>
<reference evidence="10" key="1">
    <citation type="journal article" date="2019" name="Int. J. Syst. Evol. Microbiol.">
        <title>The Global Catalogue of Microorganisms (GCM) 10K type strain sequencing project: providing services to taxonomists for standard genome sequencing and annotation.</title>
        <authorList>
            <consortium name="The Broad Institute Genomics Platform"/>
            <consortium name="The Broad Institute Genome Sequencing Center for Infectious Disease"/>
            <person name="Wu L."/>
            <person name="Ma J."/>
        </authorList>
    </citation>
    <scope>NUCLEOTIDE SEQUENCE [LARGE SCALE GENOMIC DNA]</scope>
    <source>
        <strain evidence="10">CGMCC 1.10130</strain>
    </source>
</reference>
<comment type="similarity">
    <text evidence="6 7">Belongs to the LptC family.</text>
</comment>
<feature type="chain" id="PRO_5035242004" description="Lipopolysaccharide export system protein LptC" evidence="8">
    <location>
        <begin position="23"/>
        <end position="191"/>
    </location>
</feature>
<comment type="function">
    <text evidence="7">Required for the translocation of lipopolysaccharide (LPS) from the inner membrane to the outer membrane.</text>
</comment>
<evidence type="ECO:0000256" key="8">
    <source>
        <dbReference type="SAM" id="SignalP"/>
    </source>
</evidence>
<dbReference type="EMBL" id="BMDX01000014">
    <property type="protein sequence ID" value="GGA83123.1"/>
    <property type="molecule type" value="Genomic_DNA"/>
</dbReference>
<dbReference type="PIRSF" id="PIRSF028513">
    <property type="entry name" value="LptC"/>
    <property type="match status" value="1"/>
</dbReference>